<dbReference type="RefSeq" id="WP_285619049.1">
    <property type="nucleotide sequence ID" value="NZ_BSTJ01000002.1"/>
</dbReference>
<evidence type="ECO:0008006" key="5">
    <source>
        <dbReference type="Google" id="ProtNLM"/>
    </source>
</evidence>
<dbReference type="SUPFAM" id="SSF52540">
    <property type="entry name" value="P-loop containing nucleoside triphosphate hydrolases"/>
    <property type="match status" value="1"/>
</dbReference>
<feature type="compositionally biased region" description="Basic and acidic residues" evidence="2">
    <location>
        <begin position="100"/>
        <end position="136"/>
    </location>
</feature>
<feature type="coiled-coil region" evidence="1">
    <location>
        <begin position="950"/>
        <end position="977"/>
    </location>
</feature>
<evidence type="ECO:0000256" key="1">
    <source>
        <dbReference type="SAM" id="Coils"/>
    </source>
</evidence>
<gene>
    <name evidence="3" type="ORF">Airi01_018850</name>
</gene>
<feature type="compositionally biased region" description="Gly residues" evidence="2">
    <location>
        <begin position="1064"/>
        <end position="1083"/>
    </location>
</feature>
<keyword evidence="1" id="KW-0175">Coiled coil</keyword>
<proteinExistence type="predicted"/>
<feature type="region of interest" description="Disordered" evidence="2">
    <location>
        <begin position="1059"/>
        <end position="1085"/>
    </location>
</feature>
<evidence type="ECO:0000256" key="2">
    <source>
        <dbReference type="SAM" id="MobiDB-lite"/>
    </source>
</evidence>
<accession>A0A9W6RD83</accession>
<evidence type="ECO:0000313" key="4">
    <source>
        <dbReference type="Proteomes" id="UP001165135"/>
    </source>
</evidence>
<name>A0A9W6RD83_9ACTN</name>
<evidence type="ECO:0000313" key="3">
    <source>
        <dbReference type="EMBL" id="GLY73618.1"/>
    </source>
</evidence>
<dbReference type="EMBL" id="BSTJ01000002">
    <property type="protein sequence ID" value="GLY73618.1"/>
    <property type="molecule type" value="Genomic_DNA"/>
</dbReference>
<feature type="region of interest" description="Disordered" evidence="2">
    <location>
        <begin position="100"/>
        <end position="143"/>
    </location>
</feature>
<feature type="coiled-coil region" evidence="1">
    <location>
        <begin position="332"/>
        <end position="423"/>
    </location>
</feature>
<organism evidence="3 4">
    <name type="scientific">Actinoallomurus iriomotensis</name>
    <dbReference type="NCBI Taxonomy" id="478107"/>
    <lineage>
        <taxon>Bacteria</taxon>
        <taxon>Bacillati</taxon>
        <taxon>Actinomycetota</taxon>
        <taxon>Actinomycetes</taxon>
        <taxon>Streptosporangiales</taxon>
        <taxon>Thermomonosporaceae</taxon>
        <taxon>Actinoallomurus</taxon>
    </lineage>
</organism>
<dbReference type="Proteomes" id="UP001165135">
    <property type="component" value="Unassembled WGS sequence"/>
</dbReference>
<feature type="region of interest" description="Disordered" evidence="2">
    <location>
        <begin position="1552"/>
        <end position="1576"/>
    </location>
</feature>
<feature type="compositionally biased region" description="Gly residues" evidence="2">
    <location>
        <begin position="1123"/>
        <end position="1155"/>
    </location>
</feature>
<comment type="caution">
    <text evidence="3">The sequence shown here is derived from an EMBL/GenBank/DDBJ whole genome shotgun (WGS) entry which is preliminary data.</text>
</comment>
<dbReference type="InterPro" id="IPR027417">
    <property type="entry name" value="P-loop_NTPase"/>
</dbReference>
<feature type="coiled-coil region" evidence="1">
    <location>
        <begin position="479"/>
        <end position="506"/>
    </location>
</feature>
<sequence length="1576" mass="167206">MTARFRPSRAGVINVWDYADEEFVFADGRLVLRGHNGSGKTKALEVLFPFVLDGVADARRLDPFSGDNRTMKSNLLYRGQESEYGYVWMEFARAEATERAEWAARDEPPAERVRSGRDQSARSERAVRDEGADQGRDQAGPDETVTLVIGLRAHRNRDGVRSSFFVTGKRLGVDFGLLGPDSRPLTDRQLRESLEPGASCKTATEYRDAVDARLFGLGRERYTQLLDLLLALRRPLLAKDLDPGKVSDTLTAGLSPVDEDLVDQAARDFENLAAVQRLFDDLTAADSAVTAFMADYTTYLQVHAKAKLDRVESGFQGATAHARGVAEALAEVERATAAHAAAVAARDAAEEERATLGARLGALKSHDAYRKQGDLDRMRTQIAATAAEIDKERARLDRAGETVRALTREADEADERLRSSRQAVGRWTDALEDAAERAGIAIDGDGPADSGEELLVDASARSTARRDDVARVREHLALVGAAETERARAEEAVAEAGDKLARREAECAAADAHLAAVRDQASSALADWASRWSGGEEPVAEAADVEALTAALESIGEAGARSLAEVFADRTDDRRLAVASRRQELAGRRRQLAADLAEQRALRVEIEAERDDAPQENDLRTADRSARPGAPLWRLVRFADDVEPSRAAGIEGALYGAGMLTAWVHPDPAQTMAAVAAAESDGYLVPVSPGPEGPTLADVLVPEEQDLVPAAAVAAVLGSIALTADLAGHTASAAVTDRGQFGHGVHVGARPKEAPEFIGATNREQRRRARLAACDEAIAELVARDAEAAAESERLEELLGDFKRAQRELPPAKPVVGALKRVADNAILLTVARTAETEARKALEGASAEVDARRRRLRQTAAERGMPATAEAVDAVAQAVEDFTAAAGHLDAERRNAAFLVNDVAGRRDNIERLASDRAESAEALADKEKTHAAAVEELAERENALDAPLKEVLARIEETEALISAADEEFRRQRSEAERQDRRLIKAEADLTNGRKLVTEAMNGLFEQAASFAPYAHRDLRILLGVADARPWPSDASWEPARAAEAVIEALCRPTAPETATGGAAGEAGSGTAGSGGPGAAGAGPVRVGVPAPVALGEAGFGSGGSGAVGAGPGATGVGASAPGGAGEAGSGDAGSGGSGAAGVGASAPGGAGEAGSDTAGSRGSGAVGAVTGAAMAPLDPEAAVRAAFPAGVVELLDAFRVEIGGGRPVTDGALKSAAGRMSDALRTFGDALTSCEADYRLDYDPTGVVMVFVIDEDGRNPVGVFAGRVAERAREQGVLLEQRERTVLEDELLTGLAQQIHGRVLAARDLVRGMNADTRSRPMSSGTAIGIRWAHSDKIDDRQRATSRLLTRDAQGLGPSGLAELRGTLREMIRDYRATHPRATYKEVLSEVLDYRTWHTFELLLVVPGDPEVRLTRARHSVMSGGEKSAAIHLPLFAAANALYSSARPDCPRMIALDEAFAGIDDKYKPDLLGLTVKFDLDLFMTGHDLWVHHETVPMAAHYDMHHDKTAHAVSAMLVLWDGTQLVDAEAGFAGNDELAEELLGIKPRRHVPPAADDSLLSALPEGEDEEDEP</sequence>
<dbReference type="Pfam" id="PF13558">
    <property type="entry name" value="SbcC_Walker_B"/>
    <property type="match status" value="1"/>
</dbReference>
<feature type="region of interest" description="Disordered" evidence="2">
    <location>
        <begin position="1123"/>
        <end position="1166"/>
    </location>
</feature>
<reference evidence="3" key="1">
    <citation type="submission" date="2023-03" db="EMBL/GenBank/DDBJ databases">
        <title>Actinoallomurus iriomotensis NBRC 103681.</title>
        <authorList>
            <person name="Ichikawa N."/>
            <person name="Sato H."/>
            <person name="Tonouchi N."/>
        </authorList>
    </citation>
    <scope>NUCLEOTIDE SEQUENCE</scope>
    <source>
        <strain evidence="3">NBRC 103681</strain>
    </source>
</reference>
<protein>
    <recommendedName>
        <fullName evidence="5">TIGR02680 family protein</fullName>
    </recommendedName>
</protein>